<evidence type="ECO:0000256" key="1">
    <source>
        <dbReference type="ARBA" id="ARBA00001974"/>
    </source>
</evidence>
<dbReference type="PANTHER" id="PTHR43004">
    <property type="entry name" value="TRK SYSTEM POTASSIUM UPTAKE PROTEIN"/>
    <property type="match status" value="1"/>
</dbReference>
<dbReference type="PANTHER" id="PTHR43004:SF19">
    <property type="entry name" value="BINDING MONOOXYGENASE, PUTATIVE (JCVI)-RELATED"/>
    <property type="match status" value="1"/>
</dbReference>
<dbReference type="InterPro" id="IPR002938">
    <property type="entry name" value="FAD-bd"/>
</dbReference>
<keyword evidence="3" id="KW-0274">FAD</keyword>
<dbReference type="SUPFAM" id="SSF51905">
    <property type="entry name" value="FAD/NAD(P)-binding domain"/>
    <property type="match status" value="1"/>
</dbReference>
<organism evidence="5 6">
    <name type="scientific">Thermocrispum agreste</name>
    <dbReference type="NCBI Taxonomy" id="37925"/>
    <lineage>
        <taxon>Bacteria</taxon>
        <taxon>Bacillati</taxon>
        <taxon>Actinomycetota</taxon>
        <taxon>Actinomycetes</taxon>
        <taxon>Pseudonocardiales</taxon>
        <taxon>Pseudonocardiaceae</taxon>
        <taxon>Thermocrispum</taxon>
    </lineage>
</organism>
<evidence type="ECO:0000256" key="3">
    <source>
        <dbReference type="ARBA" id="ARBA00022827"/>
    </source>
</evidence>
<evidence type="ECO:0000313" key="6">
    <source>
        <dbReference type="Proteomes" id="UP000249324"/>
    </source>
</evidence>
<evidence type="ECO:0000256" key="2">
    <source>
        <dbReference type="ARBA" id="ARBA00022630"/>
    </source>
</evidence>
<dbReference type="AlphaFoldDB" id="A0ABD6FC38"/>
<dbReference type="Pfam" id="PF01494">
    <property type="entry name" value="FAD_binding_3"/>
    <property type="match status" value="1"/>
</dbReference>
<keyword evidence="2" id="KW-0285">Flavoprotein</keyword>
<keyword evidence="5" id="KW-0503">Monooxygenase</keyword>
<protein>
    <submittedName>
        <fullName evidence="5">FAD-dependent monooxygenase</fullName>
    </submittedName>
</protein>
<dbReference type="InterPro" id="IPR050641">
    <property type="entry name" value="RIFMO-like"/>
</dbReference>
<dbReference type="GO" id="GO:0016709">
    <property type="term" value="F:oxidoreductase activity, acting on paired donors, with incorporation or reduction of molecular oxygen, NAD(P)H as one donor, and incorporation of one atom of oxygen"/>
    <property type="evidence" value="ECO:0007669"/>
    <property type="project" value="UniProtKB-ARBA"/>
</dbReference>
<dbReference type="EMBL" id="QGUI02000038">
    <property type="protein sequence ID" value="MFO7191603.1"/>
    <property type="molecule type" value="Genomic_DNA"/>
</dbReference>
<name>A0ABD6FC38_9PSEU</name>
<evidence type="ECO:0000313" key="5">
    <source>
        <dbReference type="EMBL" id="MFO7191603.1"/>
    </source>
</evidence>
<proteinExistence type="predicted"/>
<dbReference type="Gene3D" id="3.30.70.2450">
    <property type="match status" value="1"/>
</dbReference>
<evidence type="ECO:0000259" key="4">
    <source>
        <dbReference type="Pfam" id="PF01494"/>
    </source>
</evidence>
<dbReference type="Gene3D" id="3.50.50.60">
    <property type="entry name" value="FAD/NAD(P)-binding domain"/>
    <property type="match status" value="1"/>
</dbReference>
<dbReference type="Proteomes" id="UP000249324">
    <property type="component" value="Unassembled WGS sequence"/>
</dbReference>
<feature type="domain" description="FAD-binding" evidence="4">
    <location>
        <begin position="15"/>
        <end position="347"/>
    </location>
</feature>
<gene>
    <name evidence="5" type="ORF">DIU77_005120</name>
</gene>
<keyword evidence="5" id="KW-0560">Oxidoreductase</keyword>
<accession>A0ABD6FC38</accession>
<reference evidence="5 6" key="1">
    <citation type="journal article" date="2021" name="BMC Genomics">
        <title>Genome-resolved metagenome and metatranscriptome analyses of thermophilic composting reveal key bacterial players and their metabolic interactions.</title>
        <authorList>
            <person name="Braga L.P.P."/>
            <person name="Pereira R.V."/>
            <person name="Martins L.F."/>
            <person name="Moura L.M.S."/>
            <person name="Sanchez F.B."/>
            <person name="Patane J.S.L."/>
            <person name="da Silva A.M."/>
            <person name="Setubal J.C."/>
        </authorList>
    </citation>
    <scope>NUCLEOTIDE SEQUENCE [LARGE SCALE GENOMIC DNA]</scope>
    <source>
        <strain evidence="5">ZC4RG45</strain>
    </source>
</reference>
<dbReference type="InterPro" id="IPR036188">
    <property type="entry name" value="FAD/NAD-bd_sf"/>
</dbReference>
<dbReference type="Pfam" id="PF21274">
    <property type="entry name" value="Rng_hyd_C"/>
    <property type="match status" value="1"/>
</dbReference>
<dbReference type="PRINTS" id="PR00420">
    <property type="entry name" value="RNGMNOXGNASE"/>
</dbReference>
<comment type="caution">
    <text evidence="5">The sequence shown here is derived from an EMBL/GenBank/DDBJ whole genome shotgun (WGS) entry which is preliminary data.</text>
</comment>
<sequence length="542" mass="60020">MTQGTHPTSSEDVLPVAVVGGGPVGLITALGLVHYGVPVTVFEEDEQLSLDTKAGTILTRTLEVLHRYGAVDAVLRASLRIDEIGDLDRATNQSRESVRTGTLSDDTRFPFVINIPQHHLEPVLRDRLDMLAPGVLRMRHRVTDFVQHDDHVELLLDTPDGEQRVKARYLLACDGGRSQTREKLGITVEGRTLEQRYMLVDLEVDLDVTNPRDYPYLAYFGDPSEWMILVRQPHCWRFLYPLDPGRPEPDEAELAAKAKRFIGDVTGLRVLGTNVYTVHHRVADRWRVGRIFLMGDAAHLITPMWALGLNTGVLDASNLPWRLAWVLRGWADESLLDGYEREQAPVAIRGAGEMAEAARAYMDRRDDGMAAMAGGGWGVAVTRSLLGVRLDVDGSGDWSMIVHGDSPRPVRAGDRIPDVRVFGPDGEVYLHDLCADAFVALYFTDARRRPRLPEGAEPGLRRYVISRWDAPLNSGLRDIALFDPGERATRRIGVPPDTAVLVRPDGHVAAIAAFDPADPQQDPVADAYARITGRRTREGALA</sequence>
<dbReference type="Gene3D" id="3.40.30.120">
    <property type="match status" value="1"/>
</dbReference>
<comment type="cofactor">
    <cofactor evidence="1">
        <name>FAD</name>
        <dbReference type="ChEBI" id="CHEBI:57692"/>
    </cofactor>
</comment>